<dbReference type="AlphaFoldDB" id="A0A4Y2WYY5"/>
<reference evidence="1 2" key="1">
    <citation type="journal article" date="2019" name="Sci. Rep.">
        <title>Orb-weaving spider Araneus ventricosus genome elucidates the spidroin gene catalogue.</title>
        <authorList>
            <person name="Kono N."/>
            <person name="Nakamura H."/>
            <person name="Ohtoshi R."/>
            <person name="Moran D.A.P."/>
            <person name="Shinohara A."/>
            <person name="Yoshida Y."/>
            <person name="Fujiwara M."/>
            <person name="Mori M."/>
            <person name="Tomita M."/>
            <person name="Arakawa K."/>
        </authorList>
    </citation>
    <scope>NUCLEOTIDE SEQUENCE [LARGE SCALE GENOMIC DNA]</scope>
</reference>
<evidence type="ECO:0000313" key="2">
    <source>
        <dbReference type="Proteomes" id="UP000499080"/>
    </source>
</evidence>
<evidence type="ECO:0000313" key="1">
    <source>
        <dbReference type="EMBL" id="GBO42469.1"/>
    </source>
</evidence>
<accession>A0A4Y2WYY5</accession>
<gene>
    <name evidence="1" type="ORF">AVEN_156657_1</name>
</gene>
<dbReference type="EMBL" id="BGPR01068562">
    <property type="protein sequence ID" value="GBO42469.1"/>
    <property type="molecule type" value="Genomic_DNA"/>
</dbReference>
<comment type="caution">
    <text evidence="1">The sequence shown here is derived from an EMBL/GenBank/DDBJ whole genome shotgun (WGS) entry which is preliminary data.</text>
</comment>
<keyword evidence="2" id="KW-1185">Reference proteome</keyword>
<protein>
    <submittedName>
        <fullName evidence="1">Uncharacterized protein</fullName>
    </submittedName>
</protein>
<sequence length="85" mass="9415">MAECASSEGPVMAVRTPLSVSVLLFPPGVPRVCGEKTPDRVPPYHPFNYRMSAAIFIRVMSRHGQVTMHHWMKPLTAPPGGKEWS</sequence>
<proteinExistence type="predicted"/>
<name>A0A4Y2WYY5_ARAVE</name>
<dbReference type="Proteomes" id="UP000499080">
    <property type="component" value="Unassembled WGS sequence"/>
</dbReference>
<organism evidence="1 2">
    <name type="scientific">Araneus ventricosus</name>
    <name type="common">Orbweaver spider</name>
    <name type="synonym">Epeira ventricosa</name>
    <dbReference type="NCBI Taxonomy" id="182803"/>
    <lineage>
        <taxon>Eukaryota</taxon>
        <taxon>Metazoa</taxon>
        <taxon>Ecdysozoa</taxon>
        <taxon>Arthropoda</taxon>
        <taxon>Chelicerata</taxon>
        <taxon>Arachnida</taxon>
        <taxon>Araneae</taxon>
        <taxon>Araneomorphae</taxon>
        <taxon>Entelegynae</taxon>
        <taxon>Araneoidea</taxon>
        <taxon>Araneidae</taxon>
        <taxon>Araneus</taxon>
    </lineage>
</organism>